<reference evidence="7 8" key="1">
    <citation type="submission" date="2016-05" db="EMBL/GenBank/DDBJ databases">
        <authorList>
            <person name="Naeem Raeece"/>
        </authorList>
    </citation>
    <scope>NUCLEOTIDE SEQUENCE [LARGE SCALE GENOMIC DNA]</scope>
</reference>
<proteinExistence type="inferred from homology"/>
<evidence type="ECO:0000256" key="1">
    <source>
        <dbReference type="ARBA" id="ARBA00005883"/>
    </source>
</evidence>
<evidence type="ECO:0000256" key="3">
    <source>
        <dbReference type="SAM" id="MobiDB-lite"/>
    </source>
</evidence>
<feature type="region of interest" description="Disordered" evidence="3">
    <location>
        <begin position="35"/>
        <end position="80"/>
    </location>
</feature>
<evidence type="ECO:0000313" key="5">
    <source>
        <dbReference type="EMBL" id="SBT30901.1"/>
    </source>
</evidence>
<dbReference type="InterPro" id="IPR003186">
    <property type="entry name" value="PA28_C"/>
</dbReference>
<dbReference type="SUPFAM" id="SSF47216">
    <property type="entry name" value="Proteasome activator"/>
    <property type="match status" value="1"/>
</dbReference>
<dbReference type="GO" id="GO:0008233">
    <property type="term" value="F:peptidase activity"/>
    <property type="evidence" value="ECO:0007669"/>
    <property type="project" value="UniProtKB-KW"/>
</dbReference>
<dbReference type="PANTHER" id="PTHR10660">
    <property type="entry name" value="PROTEASOME REGULATOR PA28"/>
    <property type="match status" value="1"/>
</dbReference>
<dbReference type="EMBL" id="FLRE01000007">
    <property type="protein sequence ID" value="SBT30901.1"/>
    <property type="molecule type" value="Genomic_DNA"/>
</dbReference>
<accession>A0A1A8YH89</accession>
<dbReference type="AlphaFoldDB" id="A0A1A8YH89"/>
<sequence length="355" mass="42129">MNVRDMQHYRHSGSTTVYPYTISKGNYSQVLFKEKKLGKPRRSGKAEKRQNSKAAKQHSSKREIKALRGRSKEGRSTPSRRIRTYIDKIDPFDSKVKEEYNKFKYDVTKQAIESLRERIPRRIIHFNNLVNVNAEPGTILDVKDLDINSYKYQTNKMEENVRKRVKTNDYDHTEKKIDSIDVSIKSYSNTCEDKKVVIDEKVLYTHYVPSHKQIYTELEKIKVYASELIEIIGNIKLWIQLNIPRIEDGNNFGVGIQEEAIQELARVEESAFNLYDAIVKYYMERAKLSTKVIKYPNVHDYHEAIRELDKKEWIHIKITIIDMRNNYIMLYDLLYKNWEKVVKPKNEDAHHRMTF</sequence>
<dbReference type="Pfam" id="PF02252">
    <property type="entry name" value="PA28_C"/>
    <property type="match status" value="1"/>
</dbReference>
<keyword evidence="8" id="KW-1185">Reference proteome</keyword>
<evidence type="ECO:0000313" key="6">
    <source>
        <dbReference type="EMBL" id="SBT33306.1"/>
    </source>
</evidence>
<keyword evidence="5" id="KW-0645">Protease</keyword>
<dbReference type="FunFam" id="1.20.120.180:FF:000002">
    <property type="entry name" value="Proteasome activator complex subunit 1"/>
    <property type="match status" value="1"/>
</dbReference>
<dbReference type="InterPro" id="IPR036252">
    <property type="entry name" value="Proteasome_activ_sf"/>
</dbReference>
<dbReference type="GO" id="GO:0006508">
    <property type="term" value="P:proteolysis"/>
    <property type="evidence" value="ECO:0007669"/>
    <property type="project" value="UniProtKB-KW"/>
</dbReference>
<dbReference type="InterPro" id="IPR009077">
    <property type="entry name" value="Proteasome_activ_PA28"/>
</dbReference>
<evidence type="ECO:0000313" key="7">
    <source>
        <dbReference type="Proteomes" id="UP000078550"/>
    </source>
</evidence>
<comment type="similarity">
    <text evidence="1">Belongs to the PA28 family.</text>
</comment>
<name>A0A1A8YH89_PLAOA</name>
<keyword evidence="2" id="KW-0647">Proteasome</keyword>
<evidence type="ECO:0000256" key="2">
    <source>
        <dbReference type="ARBA" id="ARBA00022942"/>
    </source>
</evidence>
<dbReference type="Gene3D" id="1.20.120.180">
    <property type="entry name" value="Proteasome activator pa28, C-terminal domain"/>
    <property type="match status" value="1"/>
</dbReference>
<dbReference type="GO" id="GO:2000045">
    <property type="term" value="P:regulation of G1/S transition of mitotic cell cycle"/>
    <property type="evidence" value="ECO:0007669"/>
    <property type="project" value="TreeGrafter"/>
</dbReference>
<organism evidence="5 7">
    <name type="scientific">Plasmodium ovale wallikeri</name>
    <dbReference type="NCBI Taxonomy" id="864142"/>
    <lineage>
        <taxon>Eukaryota</taxon>
        <taxon>Sar</taxon>
        <taxon>Alveolata</taxon>
        <taxon>Apicomplexa</taxon>
        <taxon>Aconoidasida</taxon>
        <taxon>Haemosporida</taxon>
        <taxon>Plasmodiidae</taxon>
        <taxon>Plasmodium</taxon>
        <taxon>Plasmodium (Plasmodium)</taxon>
    </lineage>
</organism>
<evidence type="ECO:0000313" key="8">
    <source>
        <dbReference type="Proteomes" id="UP000078555"/>
    </source>
</evidence>
<feature type="domain" description="Proteasome activator PA28 C-terminal" evidence="4">
    <location>
        <begin position="208"/>
        <end position="349"/>
    </location>
</feature>
<dbReference type="PANTHER" id="PTHR10660:SF2">
    <property type="entry name" value="LD45860P"/>
    <property type="match status" value="1"/>
</dbReference>
<dbReference type="GO" id="GO:0061136">
    <property type="term" value="P:regulation of proteasomal protein catabolic process"/>
    <property type="evidence" value="ECO:0007669"/>
    <property type="project" value="TreeGrafter"/>
</dbReference>
<feature type="compositionally biased region" description="Basic and acidic residues" evidence="3">
    <location>
        <begin position="60"/>
        <end position="75"/>
    </location>
</feature>
<dbReference type="GO" id="GO:0008537">
    <property type="term" value="C:proteasome activator complex"/>
    <property type="evidence" value="ECO:0007669"/>
    <property type="project" value="InterPro"/>
</dbReference>
<gene>
    <name evidence="6" type="ORF">POVWA1_016420</name>
    <name evidence="5" type="ORF">POVWA2_001270</name>
</gene>
<dbReference type="EMBL" id="FLRD01000053">
    <property type="protein sequence ID" value="SBT33306.1"/>
    <property type="molecule type" value="Genomic_DNA"/>
</dbReference>
<evidence type="ECO:0000259" key="4">
    <source>
        <dbReference type="Pfam" id="PF02252"/>
    </source>
</evidence>
<dbReference type="InterPro" id="IPR036997">
    <property type="entry name" value="PA28_C_sf"/>
</dbReference>
<reference evidence="5" key="2">
    <citation type="submission" date="2016-05" db="EMBL/GenBank/DDBJ databases">
        <authorList>
            <person name="Lavstsen T."/>
            <person name="Jespersen J.S."/>
        </authorList>
    </citation>
    <scope>NUCLEOTIDE SEQUENCE [LARGE SCALE GENOMIC DNA]</scope>
</reference>
<dbReference type="GO" id="GO:0005654">
    <property type="term" value="C:nucleoplasm"/>
    <property type="evidence" value="ECO:0007669"/>
    <property type="project" value="TreeGrafter"/>
</dbReference>
<keyword evidence="5" id="KW-0378">Hydrolase</keyword>
<dbReference type="Proteomes" id="UP000078555">
    <property type="component" value="Unassembled WGS sequence"/>
</dbReference>
<dbReference type="GO" id="GO:0061133">
    <property type="term" value="F:endopeptidase activator activity"/>
    <property type="evidence" value="ECO:0007669"/>
    <property type="project" value="TreeGrafter"/>
</dbReference>
<dbReference type="Proteomes" id="UP000078550">
    <property type="component" value="Unassembled WGS sequence"/>
</dbReference>
<dbReference type="GO" id="GO:0005737">
    <property type="term" value="C:cytoplasm"/>
    <property type="evidence" value="ECO:0007669"/>
    <property type="project" value="TreeGrafter"/>
</dbReference>
<protein>
    <submittedName>
        <fullName evidence="5">Subunit of proteaseome activator complex, putative</fullName>
    </submittedName>
</protein>